<dbReference type="InterPro" id="IPR035093">
    <property type="entry name" value="RelE/ParE_toxin_dom_sf"/>
</dbReference>
<keyword evidence="2" id="KW-1185">Reference proteome</keyword>
<accession>A0A0G3GWD1</accession>
<evidence type="ECO:0000313" key="1">
    <source>
        <dbReference type="EMBL" id="AKK05474.1"/>
    </source>
</evidence>
<evidence type="ECO:0000313" key="2">
    <source>
        <dbReference type="Proteomes" id="UP000035199"/>
    </source>
</evidence>
<reference evidence="1 2" key="1">
    <citation type="journal article" date="2015" name="Genome Announc.">
        <title>Complete Genome Sequence of the Type Strain Corynebacterium mustelae DSM 45274, Isolated from Various Tissues of a Male Ferret with Lethal Sepsis.</title>
        <authorList>
            <person name="Ruckert C."/>
            <person name="Eimer J."/>
            <person name="Winkler A."/>
            <person name="Tauch A."/>
        </authorList>
    </citation>
    <scope>NUCLEOTIDE SEQUENCE [LARGE SCALE GENOMIC DNA]</scope>
    <source>
        <strain evidence="1 2">DSM 45274</strain>
    </source>
</reference>
<dbReference type="OrthoDB" id="9801102at2"/>
<dbReference type="EMBL" id="CP011542">
    <property type="protein sequence ID" value="AKK05474.1"/>
    <property type="molecule type" value="Genomic_DNA"/>
</dbReference>
<dbReference type="Pfam" id="PF05015">
    <property type="entry name" value="HigB-like_toxin"/>
    <property type="match status" value="1"/>
</dbReference>
<gene>
    <name evidence="1" type="ORF">CMUST_05690</name>
</gene>
<dbReference type="PANTHER" id="PTHR40266">
    <property type="entry name" value="TOXIN HIGB-1"/>
    <property type="match status" value="1"/>
</dbReference>
<dbReference type="KEGG" id="cmv:CMUST_05690"/>
<organism evidence="1 2">
    <name type="scientific">Corynebacterium mustelae</name>
    <dbReference type="NCBI Taxonomy" id="571915"/>
    <lineage>
        <taxon>Bacteria</taxon>
        <taxon>Bacillati</taxon>
        <taxon>Actinomycetota</taxon>
        <taxon>Actinomycetes</taxon>
        <taxon>Mycobacteriales</taxon>
        <taxon>Corynebacteriaceae</taxon>
        <taxon>Corynebacterium</taxon>
    </lineage>
</organism>
<dbReference type="SUPFAM" id="SSF143011">
    <property type="entry name" value="RelE-like"/>
    <property type="match status" value="1"/>
</dbReference>
<reference evidence="2" key="2">
    <citation type="submission" date="2015-05" db="EMBL/GenBank/DDBJ databases">
        <title>Complete genome sequence of Corynebacterium mustelae DSM 45274, isolated from various tissues of a male ferret with lethal sepsis.</title>
        <authorList>
            <person name="Ruckert C."/>
            <person name="Albersmeier A."/>
            <person name="Winkler A."/>
            <person name="Tauch A."/>
        </authorList>
    </citation>
    <scope>NUCLEOTIDE SEQUENCE [LARGE SCALE GENOMIC DNA]</scope>
    <source>
        <strain evidence="2">DSM 45274</strain>
    </source>
</reference>
<dbReference type="PATRIC" id="fig|571915.4.peg.1205"/>
<name>A0A0G3GWD1_9CORY</name>
<dbReference type="PANTHER" id="PTHR40266:SF2">
    <property type="entry name" value="TOXIN HIGB-1"/>
    <property type="match status" value="1"/>
</dbReference>
<protein>
    <submittedName>
        <fullName evidence="1">Plasmid maintenance system killer protein</fullName>
    </submittedName>
</protein>
<dbReference type="Gene3D" id="3.30.2310.20">
    <property type="entry name" value="RelE-like"/>
    <property type="match status" value="1"/>
</dbReference>
<dbReference type="STRING" id="571915.CMUST_05690"/>
<dbReference type="InterPro" id="IPR007711">
    <property type="entry name" value="HigB-1"/>
</dbReference>
<dbReference type="AlphaFoldDB" id="A0A0G3GWD1"/>
<dbReference type="RefSeq" id="WP_047261679.1">
    <property type="nucleotide sequence ID" value="NZ_CP011542.1"/>
</dbReference>
<proteinExistence type="predicted"/>
<dbReference type="Proteomes" id="UP000035199">
    <property type="component" value="Chromosome"/>
</dbReference>
<sequence length="93" mass="10881">MIISFGDRDTERVWRREAVTKLDPRIHKTANRKLHQLDAATTLDTLRVPPGNRLEALKGNRKGRYSIRVNKQWRITFRWTDGGPEDVTVEDCH</sequence>